<dbReference type="STRING" id="187330.AMS58_09745"/>
<evidence type="ECO:0000313" key="2">
    <source>
        <dbReference type="EMBL" id="KPH62202.1"/>
    </source>
</evidence>
<dbReference type="InterPro" id="IPR012902">
    <property type="entry name" value="N_methyl_site"/>
</dbReference>
<dbReference type="PATRIC" id="fig|187330.3.peg.1019"/>
<keyword evidence="3" id="KW-1185">Reference proteome</keyword>
<dbReference type="AlphaFoldDB" id="A0A0N1EJJ2"/>
<proteinExistence type="predicted"/>
<organism evidence="2 3">
    <name type="scientific">Pseudoalteromonas porphyrae</name>
    <dbReference type="NCBI Taxonomy" id="187330"/>
    <lineage>
        <taxon>Bacteria</taxon>
        <taxon>Pseudomonadati</taxon>
        <taxon>Pseudomonadota</taxon>
        <taxon>Gammaproteobacteria</taxon>
        <taxon>Alteromonadales</taxon>
        <taxon>Pseudoalteromonadaceae</taxon>
        <taxon>Pseudoalteromonas</taxon>
    </lineage>
</organism>
<dbReference type="InterPro" id="IPR045584">
    <property type="entry name" value="Pilin-like"/>
</dbReference>
<dbReference type="OrthoDB" id="9788802at2"/>
<name>A0A0N1EJJ2_9GAMM</name>
<evidence type="ECO:0000256" key="1">
    <source>
        <dbReference type="SAM" id="Phobius"/>
    </source>
</evidence>
<comment type="caution">
    <text evidence="2">The sequence shown here is derived from an EMBL/GenBank/DDBJ whole genome shotgun (WGS) entry which is preliminary data.</text>
</comment>
<dbReference type="NCBIfam" id="TIGR02532">
    <property type="entry name" value="IV_pilin_GFxxxE"/>
    <property type="match status" value="1"/>
</dbReference>
<dbReference type="SUPFAM" id="SSF54523">
    <property type="entry name" value="Pili subunits"/>
    <property type="match status" value="1"/>
</dbReference>
<reference evidence="2 3" key="1">
    <citation type="submission" date="2015-08" db="EMBL/GenBank/DDBJ databases">
        <title>Draft Genome Sequence of Pseudoalteromonas porphyrae UCD-SED14.</title>
        <authorList>
            <person name="Coil D.A."/>
            <person name="Jospin G."/>
            <person name="Lee R.D."/>
            <person name="Eisen J.A."/>
        </authorList>
    </citation>
    <scope>NUCLEOTIDE SEQUENCE [LARGE SCALE GENOMIC DNA]</scope>
    <source>
        <strain evidence="2 3">UCD-SED14</strain>
    </source>
</reference>
<protein>
    <submittedName>
        <fullName evidence="2">Agglutinin biogenesis protein MshO</fullName>
    </submittedName>
</protein>
<dbReference type="EMBL" id="LHPH01000014">
    <property type="protein sequence ID" value="KPH62202.1"/>
    <property type="molecule type" value="Genomic_DNA"/>
</dbReference>
<evidence type="ECO:0000313" key="3">
    <source>
        <dbReference type="Proteomes" id="UP000037848"/>
    </source>
</evidence>
<dbReference type="Gene3D" id="3.30.700.10">
    <property type="entry name" value="Glycoprotein, Type 4 Pilin"/>
    <property type="match status" value="1"/>
</dbReference>
<dbReference type="RefSeq" id="WP_054454805.1">
    <property type="nucleotide sequence ID" value="NZ_LHPH01000014.1"/>
</dbReference>
<sequence>MFSFIKQCGFTLIELLIVMVIVGILGVTSVAYINAGVNIYSQGVERQEAVAQARFMLTRLAKELRHATPNSLRLQCEGGCTFDQCLEFIPFQSATHYTGYLPTSAPFNVTAVDFELNNLAQPTIGNWATVYPLHHSDLYDVANNKRLQVTGFVSSTTSELDQWQFSQAFMQESSSKRIYLLAEPVSFCVEGNALYRYQDYGFNVNQLNAVQLQASSGVKRDLLALHISNNLVSNEFFNLDDAALTRNSVLNIHAIMTFNDSEAMMFNHEVHIPNVP</sequence>
<dbReference type="Proteomes" id="UP000037848">
    <property type="component" value="Unassembled WGS sequence"/>
</dbReference>
<keyword evidence="1" id="KW-0812">Transmembrane</keyword>
<keyword evidence="1" id="KW-1133">Transmembrane helix</keyword>
<keyword evidence="1" id="KW-0472">Membrane</keyword>
<gene>
    <name evidence="2" type="ORF">ADS77_12955</name>
</gene>
<dbReference type="Pfam" id="PF07963">
    <property type="entry name" value="N_methyl"/>
    <property type="match status" value="1"/>
</dbReference>
<accession>A0A0N1EJJ2</accession>
<feature type="transmembrane region" description="Helical" evidence="1">
    <location>
        <begin position="12"/>
        <end position="33"/>
    </location>
</feature>